<dbReference type="AlphaFoldDB" id="A0A9D2WTL3"/>
<dbReference type="PROSITE" id="PS50880">
    <property type="entry name" value="TOPRIM"/>
    <property type="match status" value="1"/>
</dbReference>
<evidence type="ECO:0000259" key="14">
    <source>
        <dbReference type="PROSITE" id="PS52039"/>
    </source>
</evidence>
<dbReference type="Gene3D" id="1.10.460.10">
    <property type="entry name" value="Topoisomerase I, domain 2"/>
    <property type="match status" value="1"/>
</dbReference>
<evidence type="ECO:0000256" key="11">
    <source>
        <dbReference type="ARBA" id="ARBA00032235"/>
    </source>
</evidence>
<dbReference type="Pfam" id="PF01751">
    <property type="entry name" value="Toprim"/>
    <property type="match status" value="1"/>
</dbReference>
<accession>A0A9D2WTL3</accession>
<dbReference type="GO" id="GO:0046872">
    <property type="term" value="F:metal ion binding"/>
    <property type="evidence" value="ECO:0007669"/>
    <property type="project" value="UniProtKB-KW"/>
</dbReference>
<evidence type="ECO:0000256" key="2">
    <source>
        <dbReference type="ARBA" id="ARBA00009446"/>
    </source>
</evidence>
<dbReference type="Gene3D" id="2.70.20.10">
    <property type="entry name" value="Topoisomerase I, domain 3"/>
    <property type="match status" value="1"/>
</dbReference>
<evidence type="ECO:0000256" key="4">
    <source>
        <dbReference type="ARBA" id="ARBA00022723"/>
    </source>
</evidence>
<sequence length="694" mass="77495">MKKLILAEKPSVARDLAAVLGSFQKKDGYLENNEYIVTWAIGHLAGLAEPEDYDAQLKKWTLHALPIMPVNFKLKTNPRTIKQFKIVKQLVNRPDIGQLICATDAGREGELIFRYIYRLAGCKKPFLRLWLSETTPAAVRQGFAKLKPGEQFNNLAAAAEARSQADWLIGINATRSFTVKHNTLLSIGRVQTPTLALIVNREREIKNFVPEPYWELYAEFTKNNGQAYTGRWFNGEQNRFHALQAAREMQARVNNQPARVLEVEEKDVAETPPLLFNLNDLQKEANKKYGLSAARTLELAQSLYETRKLLTYPRTDSRHLTRELAKTIPGRLSALAGVAEYEPYTVTARAANTPGKRYVDDGKVSDHTALIPTDIKPVLSKLPPDERKIYDLVARRFLAIFFSAARYKQTKVITEAAGETFLTTGRVELDKGWKTVYESVKNNTDESEDTGVIPELSRGEQVQTAKTEIKEKETKPPKRYTEAALLAVMEGAGRLLEDRELKAAMKEHGLGTPATRAAIIERLIKVGYIERQKKILVPTLKGETLIDLVPEIIKNPEFTGQWEKTLAGIEAGTTDPGDFMRGIKQLTAEIVELARSQAVGNQVQTGRETLGNCPLCGRAVIEGKKGYGCSGYKEGCKFVIWKEIAGKSITQSRAKTLLKKGKTGIIKGFTSKAGKKFEAALQINNGKVEFLFTK</sequence>
<comment type="caution">
    <text evidence="15">The sequence shown here is derived from an EMBL/GenBank/DDBJ whole genome shotgun (WGS) entry which is preliminary data.</text>
</comment>
<dbReference type="SMART" id="SM00436">
    <property type="entry name" value="TOP1Bc"/>
    <property type="match status" value="1"/>
</dbReference>
<dbReference type="Pfam" id="PF13342">
    <property type="entry name" value="Toprim_Crpt"/>
    <property type="match status" value="1"/>
</dbReference>
<evidence type="ECO:0000256" key="6">
    <source>
        <dbReference type="ARBA" id="ARBA00023029"/>
    </source>
</evidence>
<keyword evidence="5" id="KW-0460">Magnesium</keyword>
<keyword evidence="16" id="KW-1185">Reference proteome</keyword>
<dbReference type="Gene3D" id="3.40.50.140">
    <property type="match status" value="1"/>
</dbReference>
<dbReference type="SMART" id="SM00493">
    <property type="entry name" value="TOPRIM"/>
    <property type="match status" value="1"/>
</dbReference>
<dbReference type="GO" id="GO:0006310">
    <property type="term" value="P:DNA recombination"/>
    <property type="evidence" value="ECO:0007669"/>
    <property type="project" value="TreeGrafter"/>
</dbReference>
<keyword evidence="4" id="KW-0479">Metal-binding</keyword>
<dbReference type="GO" id="GO:0003677">
    <property type="term" value="F:DNA binding"/>
    <property type="evidence" value="ECO:0007669"/>
    <property type="project" value="UniProtKB-KW"/>
</dbReference>
<dbReference type="InterPro" id="IPR000380">
    <property type="entry name" value="Topo_IA"/>
</dbReference>
<evidence type="ECO:0000313" key="15">
    <source>
        <dbReference type="EMBL" id="KAF1086392.1"/>
    </source>
</evidence>
<dbReference type="InterPro" id="IPR005738">
    <property type="entry name" value="TopoIII"/>
</dbReference>
<dbReference type="PRINTS" id="PR00417">
    <property type="entry name" value="PRTPISMRASEI"/>
</dbReference>
<comment type="similarity">
    <text evidence="2">Belongs to the type IA topoisomerase family.</text>
</comment>
<dbReference type="SUPFAM" id="SSF56712">
    <property type="entry name" value="Prokaryotic type I DNA topoisomerase"/>
    <property type="match status" value="1"/>
</dbReference>
<dbReference type="InterPro" id="IPR025589">
    <property type="entry name" value="Toprim_C_rpt"/>
</dbReference>
<dbReference type="PANTHER" id="PTHR11390:SF21">
    <property type="entry name" value="DNA TOPOISOMERASE 3-ALPHA"/>
    <property type="match status" value="1"/>
</dbReference>
<dbReference type="InterPro" id="IPR003602">
    <property type="entry name" value="Topo_IA_DNA-bd_dom"/>
</dbReference>
<evidence type="ECO:0000256" key="5">
    <source>
        <dbReference type="ARBA" id="ARBA00022842"/>
    </source>
</evidence>
<dbReference type="InterPro" id="IPR023406">
    <property type="entry name" value="Topo_IA_AS"/>
</dbReference>
<evidence type="ECO:0000256" key="10">
    <source>
        <dbReference type="ARBA" id="ARBA00031985"/>
    </source>
</evidence>
<dbReference type="NCBIfam" id="NF005829">
    <property type="entry name" value="PRK07726.1"/>
    <property type="match status" value="1"/>
</dbReference>
<dbReference type="GO" id="GO:0006281">
    <property type="term" value="P:DNA repair"/>
    <property type="evidence" value="ECO:0007669"/>
    <property type="project" value="TreeGrafter"/>
</dbReference>
<dbReference type="InterPro" id="IPR013826">
    <property type="entry name" value="Topo_IA_cen_sub3"/>
</dbReference>
<dbReference type="EMBL" id="LSRS01000001">
    <property type="protein sequence ID" value="KAF1086392.1"/>
    <property type="molecule type" value="Genomic_DNA"/>
</dbReference>
<dbReference type="PANTHER" id="PTHR11390">
    <property type="entry name" value="PROKARYOTIC DNA TOPOISOMERASE"/>
    <property type="match status" value="1"/>
</dbReference>
<proteinExistence type="inferred from homology"/>
<evidence type="ECO:0000256" key="12">
    <source>
        <dbReference type="ARBA" id="ARBA00032877"/>
    </source>
</evidence>
<dbReference type="Gene3D" id="1.10.290.10">
    <property type="entry name" value="Topoisomerase I, domain 4"/>
    <property type="match status" value="1"/>
</dbReference>
<dbReference type="PROSITE" id="PS52039">
    <property type="entry name" value="TOPO_IA_2"/>
    <property type="match status" value="1"/>
</dbReference>
<organism evidence="15 16">
    <name type="scientific">Sporotomaculum syntrophicum</name>
    <dbReference type="NCBI Taxonomy" id="182264"/>
    <lineage>
        <taxon>Bacteria</taxon>
        <taxon>Bacillati</taxon>
        <taxon>Bacillota</taxon>
        <taxon>Clostridia</taxon>
        <taxon>Eubacteriales</taxon>
        <taxon>Desulfallaceae</taxon>
        <taxon>Sporotomaculum</taxon>
    </lineage>
</organism>
<dbReference type="CDD" id="cd00186">
    <property type="entry name" value="TOP1Ac"/>
    <property type="match status" value="1"/>
</dbReference>
<dbReference type="GO" id="GO:0003917">
    <property type="term" value="F:DNA topoisomerase type I (single strand cut, ATP-independent) activity"/>
    <property type="evidence" value="ECO:0007669"/>
    <property type="project" value="UniProtKB-EC"/>
</dbReference>
<dbReference type="EC" id="5.6.2.1" evidence="3"/>
<dbReference type="GO" id="GO:0006265">
    <property type="term" value="P:DNA topological change"/>
    <property type="evidence" value="ECO:0007669"/>
    <property type="project" value="InterPro"/>
</dbReference>
<dbReference type="RefSeq" id="WP_161820554.1">
    <property type="nucleotide sequence ID" value="NZ_LSRS01000001.1"/>
</dbReference>
<comment type="catalytic activity">
    <reaction evidence="1">
        <text>ATP-independent breakage of single-stranded DNA, followed by passage and rejoining.</text>
        <dbReference type="EC" id="5.6.2.1"/>
    </reaction>
</comment>
<feature type="domain" description="Toprim" evidence="13">
    <location>
        <begin position="2"/>
        <end position="135"/>
    </location>
</feature>
<dbReference type="Pfam" id="PF01131">
    <property type="entry name" value="Topoisom_bac"/>
    <property type="match status" value="1"/>
</dbReference>
<dbReference type="Proteomes" id="UP000798488">
    <property type="component" value="Unassembled WGS sequence"/>
</dbReference>
<dbReference type="InterPro" id="IPR023405">
    <property type="entry name" value="Topo_IA_core_domain"/>
</dbReference>
<keyword evidence="6" id="KW-0799">Topoisomerase</keyword>
<keyword evidence="8 15" id="KW-0413">Isomerase</keyword>
<evidence type="ECO:0000256" key="1">
    <source>
        <dbReference type="ARBA" id="ARBA00000213"/>
    </source>
</evidence>
<dbReference type="PROSITE" id="PS00396">
    <property type="entry name" value="TOPO_IA_1"/>
    <property type="match status" value="1"/>
</dbReference>
<dbReference type="InterPro" id="IPR003601">
    <property type="entry name" value="Topo_IA_2"/>
</dbReference>
<dbReference type="InterPro" id="IPR013824">
    <property type="entry name" value="Topo_IA_cen_sub1"/>
</dbReference>
<protein>
    <recommendedName>
        <fullName evidence="3">DNA topoisomerase</fullName>
        <ecNumber evidence="3">5.6.2.1</ecNumber>
    </recommendedName>
    <alternativeName>
        <fullName evidence="12">Omega-protein</fullName>
    </alternativeName>
    <alternativeName>
        <fullName evidence="11">Relaxing enzyme</fullName>
    </alternativeName>
    <alternativeName>
        <fullName evidence="9">Swivelase</fullName>
    </alternativeName>
    <alternativeName>
        <fullName evidence="10">Untwisting enzyme</fullName>
    </alternativeName>
</protein>
<dbReference type="InterPro" id="IPR006171">
    <property type="entry name" value="TOPRIM_dom"/>
</dbReference>
<evidence type="ECO:0000313" key="16">
    <source>
        <dbReference type="Proteomes" id="UP000798488"/>
    </source>
</evidence>
<reference evidence="15" key="1">
    <citation type="submission" date="2016-02" db="EMBL/GenBank/DDBJ databases">
        <title>Draft Genome Sequence of Sporotomaculum syntrophicum Strain FB, a Syntrophic Benzoate Degrader.</title>
        <authorList>
            <person name="Nobu M.K."/>
            <person name="Narihiro T."/>
            <person name="Qiu Y.-L."/>
            <person name="Ohashi A."/>
            <person name="Liu W.-T."/>
            <person name="Yuji S."/>
        </authorList>
    </citation>
    <scope>NUCLEOTIDE SEQUENCE</scope>
    <source>
        <strain evidence="15">FB</strain>
    </source>
</reference>
<evidence type="ECO:0000256" key="9">
    <source>
        <dbReference type="ARBA" id="ARBA00030003"/>
    </source>
</evidence>
<dbReference type="InterPro" id="IPR013825">
    <property type="entry name" value="Topo_IA_cen_sub2"/>
</dbReference>
<evidence type="ECO:0000256" key="8">
    <source>
        <dbReference type="ARBA" id="ARBA00023235"/>
    </source>
</evidence>
<dbReference type="CDD" id="cd03362">
    <property type="entry name" value="TOPRIM_TopoIA_TopoIII"/>
    <property type="match status" value="1"/>
</dbReference>
<evidence type="ECO:0000256" key="3">
    <source>
        <dbReference type="ARBA" id="ARBA00012891"/>
    </source>
</evidence>
<dbReference type="NCBIfam" id="TIGR01056">
    <property type="entry name" value="topB"/>
    <property type="match status" value="1"/>
</dbReference>
<dbReference type="SMART" id="SM00437">
    <property type="entry name" value="TOP1Ac"/>
    <property type="match status" value="1"/>
</dbReference>
<dbReference type="OrthoDB" id="9803554at2"/>
<name>A0A9D2WTL3_9FIRM</name>
<feature type="domain" description="Topo IA-type catalytic" evidence="14">
    <location>
        <begin position="152"/>
        <end position="591"/>
    </location>
</feature>
<dbReference type="InterPro" id="IPR013497">
    <property type="entry name" value="Topo_IA_cen"/>
</dbReference>
<evidence type="ECO:0000256" key="7">
    <source>
        <dbReference type="ARBA" id="ARBA00023125"/>
    </source>
</evidence>
<evidence type="ECO:0000259" key="13">
    <source>
        <dbReference type="PROSITE" id="PS50880"/>
    </source>
</evidence>
<gene>
    <name evidence="15" type="primary">topB_1</name>
    <name evidence="15" type="ORF">SPSYN_00110</name>
</gene>
<keyword evidence="7" id="KW-0238">DNA-binding</keyword>
<dbReference type="GO" id="GO:0043597">
    <property type="term" value="C:cytoplasmic replication fork"/>
    <property type="evidence" value="ECO:0007669"/>
    <property type="project" value="TreeGrafter"/>
</dbReference>
<dbReference type="InterPro" id="IPR034144">
    <property type="entry name" value="TOPRIM_TopoIII"/>
</dbReference>